<dbReference type="InterPro" id="IPR007531">
    <property type="entry name" value="Dysbindin"/>
</dbReference>
<dbReference type="Pfam" id="PF04440">
    <property type="entry name" value="Dysbindin"/>
    <property type="match status" value="1"/>
</dbReference>
<evidence type="ECO:0000313" key="4">
    <source>
        <dbReference type="Proteomes" id="UP001434883"/>
    </source>
</evidence>
<protein>
    <submittedName>
        <fullName evidence="3">Uncharacterized protein</fullName>
    </submittedName>
</protein>
<comment type="caution">
    <text evidence="3">The sequence shown here is derived from an EMBL/GenBank/DDBJ whole genome shotgun (WGS) entry which is preliminary data.</text>
</comment>
<dbReference type="PANTHER" id="PTHR16294">
    <property type="entry name" value="DYSTROBREVIN BINDING PROTEIN 1 DYSBINDIN"/>
    <property type="match status" value="1"/>
</dbReference>
<sequence length="126" mass="13662">PIGSISSIEVNVDLLDQMELIDLSDQDPVDVFFSSVGEEGSLESKSRMSSTSSDSSSDSQAANINGGDTPLVASDNEETQNSALKMRGMSPDEAEQKIQCVHSYLRETSFAVRTARQRMPEAEEDV</sequence>
<evidence type="ECO:0000256" key="1">
    <source>
        <dbReference type="ARBA" id="ARBA00008686"/>
    </source>
</evidence>
<dbReference type="EMBL" id="JAHRIN010000935">
    <property type="protein sequence ID" value="MEQ2191562.1"/>
    <property type="molecule type" value="Genomic_DNA"/>
</dbReference>
<proteinExistence type="inferred from homology"/>
<keyword evidence="4" id="KW-1185">Reference proteome</keyword>
<comment type="similarity">
    <text evidence="1">Belongs to the dysbindin family.</text>
</comment>
<name>A0ABV0Q7Q1_9TELE</name>
<feature type="region of interest" description="Disordered" evidence="2">
    <location>
        <begin position="37"/>
        <end position="91"/>
    </location>
</feature>
<organism evidence="3 4">
    <name type="scientific">Xenoophorus captivus</name>
    <dbReference type="NCBI Taxonomy" id="1517983"/>
    <lineage>
        <taxon>Eukaryota</taxon>
        <taxon>Metazoa</taxon>
        <taxon>Chordata</taxon>
        <taxon>Craniata</taxon>
        <taxon>Vertebrata</taxon>
        <taxon>Euteleostomi</taxon>
        <taxon>Actinopterygii</taxon>
        <taxon>Neopterygii</taxon>
        <taxon>Teleostei</taxon>
        <taxon>Neoteleostei</taxon>
        <taxon>Acanthomorphata</taxon>
        <taxon>Ovalentaria</taxon>
        <taxon>Atherinomorphae</taxon>
        <taxon>Cyprinodontiformes</taxon>
        <taxon>Goodeidae</taxon>
        <taxon>Xenoophorus</taxon>
    </lineage>
</organism>
<gene>
    <name evidence="3" type="ORF">XENOCAPTIV_030399</name>
</gene>
<dbReference type="Proteomes" id="UP001434883">
    <property type="component" value="Unassembled WGS sequence"/>
</dbReference>
<reference evidence="3 4" key="1">
    <citation type="submission" date="2021-06" db="EMBL/GenBank/DDBJ databases">
        <authorList>
            <person name="Palmer J.M."/>
        </authorList>
    </citation>
    <scope>NUCLEOTIDE SEQUENCE [LARGE SCALE GENOMIC DNA]</scope>
    <source>
        <strain evidence="3 4">XC_2019</strain>
        <tissue evidence="3">Muscle</tissue>
    </source>
</reference>
<dbReference type="PANTHER" id="PTHR16294:SF7">
    <property type="entry name" value="DYSBINDIN DOMAIN-CONTAINING PROTEIN 2"/>
    <property type="match status" value="1"/>
</dbReference>
<feature type="non-terminal residue" evidence="3">
    <location>
        <position position="1"/>
    </location>
</feature>
<accession>A0ABV0Q7Q1</accession>
<feature type="compositionally biased region" description="Low complexity" evidence="2">
    <location>
        <begin position="47"/>
        <end position="59"/>
    </location>
</feature>
<evidence type="ECO:0000313" key="3">
    <source>
        <dbReference type="EMBL" id="MEQ2191562.1"/>
    </source>
</evidence>
<evidence type="ECO:0000256" key="2">
    <source>
        <dbReference type="SAM" id="MobiDB-lite"/>
    </source>
</evidence>